<dbReference type="InterPro" id="IPR011009">
    <property type="entry name" value="Kinase-like_dom_sf"/>
</dbReference>
<dbReference type="AlphaFoldDB" id="A0A841BAW7"/>
<dbReference type="Gene3D" id="1.10.510.10">
    <property type="entry name" value="Transferase(Phosphotransferase) domain 1"/>
    <property type="match status" value="1"/>
</dbReference>
<dbReference type="Proteomes" id="UP000580861">
    <property type="component" value="Unassembled WGS sequence"/>
</dbReference>
<dbReference type="GO" id="GO:0005737">
    <property type="term" value="C:cytoplasm"/>
    <property type="evidence" value="ECO:0007669"/>
    <property type="project" value="TreeGrafter"/>
</dbReference>
<evidence type="ECO:0000256" key="4">
    <source>
        <dbReference type="ARBA" id="ARBA00022840"/>
    </source>
</evidence>
<dbReference type="PROSITE" id="PS50011">
    <property type="entry name" value="PROTEIN_KINASE_DOM"/>
    <property type="match status" value="1"/>
</dbReference>
<keyword evidence="3 8" id="KW-0418">Kinase</keyword>
<keyword evidence="1" id="KW-0808">Transferase</keyword>
<dbReference type="GO" id="GO:0004674">
    <property type="term" value="F:protein serine/threonine kinase activity"/>
    <property type="evidence" value="ECO:0007669"/>
    <property type="project" value="UniProtKB-KW"/>
</dbReference>
<dbReference type="InterPro" id="IPR017441">
    <property type="entry name" value="Protein_kinase_ATP_BS"/>
</dbReference>
<evidence type="ECO:0000256" key="1">
    <source>
        <dbReference type="ARBA" id="ARBA00022679"/>
    </source>
</evidence>
<dbReference type="SMART" id="SM00220">
    <property type="entry name" value="S_TKc"/>
    <property type="match status" value="1"/>
</dbReference>
<dbReference type="InterPro" id="IPR050339">
    <property type="entry name" value="CC_SR_Kinase"/>
</dbReference>
<keyword evidence="9" id="KW-1185">Reference proteome</keyword>
<dbReference type="PROSITE" id="PS00108">
    <property type="entry name" value="PROTEIN_KINASE_ST"/>
    <property type="match status" value="1"/>
</dbReference>
<dbReference type="PANTHER" id="PTHR11042">
    <property type="entry name" value="EUKARYOTIC TRANSLATION INITIATION FACTOR 2-ALPHA KINASE EIF2-ALPHA KINASE -RELATED"/>
    <property type="match status" value="1"/>
</dbReference>
<proteinExistence type="inferred from homology"/>
<comment type="caution">
    <text evidence="8">The sequence shown here is derived from an EMBL/GenBank/DDBJ whole genome shotgun (WGS) entry which is preliminary data.</text>
</comment>
<keyword evidence="4 6" id="KW-0067">ATP-binding</keyword>
<protein>
    <submittedName>
        <fullName evidence="8">Serine/threonine protein kinase</fullName>
    </submittedName>
</protein>
<evidence type="ECO:0000256" key="5">
    <source>
        <dbReference type="ARBA" id="ARBA00037982"/>
    </source>
</evidence>
<dbReference type="PROSITE" id="PS00107">
    <property type="entry name" value="PROTEIN_KINASE_ATP"/>
    <property type="match status" value="1"/>
</dbReference>
<organism evidence="8 9">
    <name type="scientific">Amycolatopsis umgeniensis</name>
    <dbReference type="NCBI Taxonomy" id="336628"/>
    <lineage>
        <taxon>Bacteria</taxon>
        <taxon>Bacillati</taxon>
        <taxon>Actinomycetota</taxon>
        <taxon>Actinomycetes</taxon>
        <taxon>Pseudonocardiales</taxon>
        <taxon>Pseudonocardiaceae</taxon>
        <taxon>Amycolatopsis</taxon>
    </lineage>
</organism>
<dbReference type="Gene3D" id="3.30.200.20">
    <property type="entry name" value="Phosphorylase Kinase, domain 1"/>
    <property type="match status" value="1"/>
</dbReference>
<comment type="similarity">
    <text evidence="5">Belongs to the protein kinase superfamily. Ser/Thr protein kinase family. GCN2 subfamily.</text>
</comment>
<dbReference type="InterPro" id="IPR000719">
    <property type="entry name" value="Prot_kinase_dom"/>
</dbReference>
<evidence type="ECO:0000259" key="7">
    <source>
        <dbReference type="PROSITE" id="PS50011"/>
    </source>
</evidence>
<reference evidence="8 9" key="1">
    <citation type="submission" date="2020-08" db="EMBL/GenBank/DDBJ databases">
        <title>Sequencing the genomes of 1000 actinobacteria strains.</title>
        <authorList>
            <person name="Klenk H.-P."/>
        </authorList>
    </citation>
    <scope>NUCLEOTIDE SEQUENCE [LARGE SCALE GENOMIC DNA]</scope>
    <source>
        <strain evidence="8 9">DSM 45272</strain>
    </source>
</reference>
<dbReference type="Pfam" id="PF00069">
    <property type="entry name" value="Pkinase"/>
    <property type="match status" value="1"/>
</dbReference>
<dbReference type="InterPro" id="IPR008271">
    <property type="entry name" value="Ser/Thr_kinase_AS"/>
</dbReference>
<evidence type="ECO:0000313" key="9">
    <source>
        <dbReference type="Proteomes" id="UP000580861"/>
    </source>
</evidence>
<name>A0A841BAW7_9PSEU</name>
<accession>A0A841BAW7</accession>
<gene>
    <name evidence="8" type="ORF">HDA45_006544</name>
</gene>
<feature type="binding site" evidence="6">
    <location>
        <position position="48"/>
    </location>
    <ligand>
        <name>ATP</name>
        <dbReference type="ChEBI" id="CHEBI:30616"/>
    </ligand>
</feature>
<dbReference type="GO" id="GO:0005524">
    <property type="term" value="F:ATP binding"/>
    <property type="evidence" value="ECO:0007669"/>
    <property type="project" value="UniProtKB-UniRule"/>
</dbReference>
<keyword evidence="8" id="KW-0723">Serine/threonine-protein kinase</keyword>
<evidence type="ECO:0000313" key="8">
    <source>
        <dbReference type="EMBL" id="MBB5856457.1"/>
    </source>
</evidence>
<feature type="domain" description="Protein kinase" evidence="7">
    <location>
        <begin position="19"/>
        <end position="327"/>
    </location>
</feature>
<dbReference type="SUPFAM" id="SSF56112">
    <property type="entry name" value="Protein kinase-like (PK-like)"/>
    <property type="match status" value="1"/>
</dbReference>
<evidence type="ECO:0000256" key="3">
    <source>
        <dbReference type="ARBA" id="ARBA00022777"/>
    </source>
</evidence>
<dbReference type="RefSeq" id="WP_184901873.1">
    <property type="nucleotide sequence ID" value="NZ_JACHMX010000001.1"/>
</dbReference>
<keyword evidence="2 6" id="KW-0547">Nucleotide-binding</keyword>
<dbReference type="EMBL" id="JACHMX010000001">
    <property type="protein sequence ID" value="MBB5856457.1"/>
    <property type="molecule type" value="Genomic_DNA"/>
</dbReference>
<sequence>MSSPDSWNDFLASLQLGQYQLHNYLGGGQFGRVFEASHVSSGDRVAVKVLLPNSELPAIAEFDRERSLLSLLHKSSNVVDLVDSGSEKVELQYGASGALLIDLKYHVLELSNECLEVLVLCRDKITWVERLTLWRGVILGVHQMHLKQIVHRDMKSENCLLFVKPKNITDCKVGDLGRARDLREEAIVRPEDYFVGRGDMRFAPPEFVFAQGEDSPRAHMLADLYGLGSILFELGTGQALTSLTLAPTRSQVTHAFMERQQGRIVDLSSVRKNYKLAFEIFEEELPASLKQHGAALIRQLCDPVPSERLPKKGISLDGGNLSGLEWLLRRTDILIRTVKTEKVKSRRSSLRGVS</sequence>
<evidence type="ECO:0000256" key="2">
    <source>
        <dbReference type="ARBA" id="ARBA00022741"/>
    </source>
</evidence>
<evidence type="ECO:0000256" key="6">
    <source>
        <dbReference type="PROSITE-ProRule" id="PRU10141"/>
    </source>
</evidence>